<evidence type="ECO:0000259" key="2">
    <source>
        <dbReference type="PROSITE" id="PS50110"/>
    </source>
</evidence>
<evidence type="ECO:0000313" key="3">
    <source>
        <dbReference type="EMBL" id="KUM27892.1"/>
    </source>
</evidence>
<organism evidence="3 4">
    <name type="scientific">Rhizobium loti</name>
    <name type="common">Mesorhizobium loti</name>
    <dbReference type="NCBI Taxonomy" id="381"/>
    <lineage>
        <taxon>Bacteria</taxon>
        <taxon>Pseudomonadati</taxon>
        <taxon>Pseudomonadota</taxon>
        <taxon>Alphaproteobacteria</taxon>
        <taxon>Hyphomicrobiales</taxon>
        <taxon>Phyllobacteriaceae</taxon>
        <taxon>Mesorhizobium</taxon>
    </lineage>
</organism>
<dbReference type="PROSITE" id="PS50110">
    <property type="entry name" value="RESPONSE_REGULATORY"/>
    <property type="match status" value="1"/>
</dbReference>
<evidence type="ECO:0000313" key="4">
    <source>
        <dbReference type="Proteomes" id="UP000053176"/>
    </source>
</evidence>
<dbReference type="Proteomes" id="UP000053176">
    <property type="component" value="Unassembled WGS sequence"/>
</dbReference>
<keyword evidence="1" id="KW-0597">Phosphoprotein</keyword>
<comment type="caution">
    <text evidence="3">The sequence shown here is derived from an EMBL/GenBank/DDBJ whole genome shotgun (WGS) entry which is preliminary data.</text>
</comment>
<accession>A0A117N4M8</accession>
<dbReference type="InterPro" id="IPR001789">
    <property type="entry name" value="Sig_transdc_resp-reg_receiver"/>
</dbReference>
<dbReference type="OrthoDB" id="9786548at2"/>
<proteinExistence type="predicted"/>
<dbReference type="GO" id="GO:0000160">
    <property type="term" value="P:phosphorelay signal transduction system"/>
    <property type="evidence" value="ECO:0007669"/>
    <property type="project" value="InterPro"/>
</dbReference>
<dbReference type="PANTHER" id="PTHR44520:SF2">
    <property type="entry name" value="RESPONSE REGULATOR RCP1"/>
    <property type="match status" value="1"/>
</dbReference>
<feature type="modified residue" description="4-aspartylphosphate" evidence="1">
    <location>
        <position position="69"/>
    </location>
</feature>
<dbReference type="InterPro" id="IPR052893">
    <property type="entry name" value="TCS_response_regulator"/>
</dbReference>
<dbReference type="SUPFAM" id="SSF52172">
    <property type="entry name" value="CheY-like"/>
    <property type="match status" value="1"/>
</dbReference>
<gene>
    <name evidence="3" type="ORF">AU467_14660</name>
</gene>
<dbReference type="SMART" id="SM00448">
    <property type="entry name" value="REC"/>
    <property type="match status" value="1"/>
</dbReference>
<dbReference type="CDD" id="cd17557">
    <property type="entry name" value="REC_Rcp-like"/>
    <property type="match status" value="1"/>
</dbReference>
<reference evidence="3 4" key="1">
    <citation type="submission" date="2015-12" db="EMBL/GenBank/DDBJ databases">
        <title>Draft genome sequence of Mesorhizobium sp. UFLA 01-765, a multitolerant efficient symbiont and plant-growth promoting strain isolated from Zn-mining soil using Leucaena leucocephala as a trap plant.</title>
        <authorList>
            <person name="Rangel W.M."/>
            <person name="Thijs S."/>
            <person name="Longatti S.M."/>
            <person name="Moreira F.M."/>
            <person name="Weyens N."/>
            <person name="Vangronsveld J."/>
            <person name="Van Hamme J.D."/>
            <person name="Bottos E.M."/>
            <person name="Rineau F."/>
        </authorList>
    </citation>
    <scope>NUCLEOTIDE SEQUENCE [LARGE SCALE GENOMIC DNA]</scope>
    <source>
        <strain evidence="3 4">UFLA 01-765</strain>
    </source>
</reference>
<feature type="domain" description="Response regulatory" evidence="2">
    <location>
        <begin position="11"/>
        <end position="136"/>
    </location>
</feature>
<dbReference type="EMBL" id="LPWA01000057">
    <property type="protein sequence ID" value="KUM27892.1"/>
    <property type="molecule type" value="Genomic_DNA"/>
</dbReference>
<dbReference type="AlphaFoldDB" id="A0A117N4M8"/>
<dbReference type="Gene3D" id="3.40.50.2300">
    <property type="match status" value="1"/>
</dbReference>
<protein>
    <submittedName>
        <fullName evidence="3">Response regulator</fullName>
    </submittedName>
</protein>
<sequence length="148" mass="16746">MNISSTERAINILLVEDNPGDARLTIEALRDAKVRNELNVVQDGVEAMSLLRREGRYADAPRPDLILLDLNLPRMDGRQVLAEIKADENLRRIPVAVLTTSQAEKDILTSYNLHANCYITKPVDLDEFVRVVRGIENFWLSIVKLPPE</sequence>
<dbReference type="InterPro" id="IPR011006">
    <property type="entry name" value="CheY-like_superfamily"/>
</dbReference>
<dbReference type="Pfam" id="PF00072">
    <property type="entry name" value="Response_reg"/>
    <property type="match status" value="1"/>
</dbReference>
<evidence type="ECO:0000256" key="1">
    <source>
        <dbReference type="PROSITE-ProRule" id="PRU00169"/>
    </source>
</evidence>
<name>A0A117N4M8_RHILI</name>
<dbReference type="PANTHER" id="PTHR44520">
    <property type="entry name" value="RESPONSE REGULATOR RCP1-RELATED"/>
    <property type="match status" value="1"/>
</dbReference>